<feature type="compositionally biased region" description="Polar residues" evidence="1">
    <location>
        <begin position="1969"/>
        <end position="1990"/>
    </location>
</feature>
<feature type="region of interest" description="Disordered" evidence="1">
    <location>
        <begin position="718"/>
        <end position="757"/>
    </location>
</feature>
<feature type="region of interest" description="Disordered" evidence="1">
    <location>
        <begin position="956"/>
        <end position="980"/>
    </location>
</feature>
<feature type="compositionally biased region" description="Low complexity" evidence="1">
    <location>
        <begin position="453"/>
        <end position="469"/>
    </location>
</feature>
<feature type="region of interest" description="Disordered" evidence="1">
    <location>
        <begin position="1233"/>
        <end position="1276"/>
    </location>
</feature>
<dbReference type="KEGG" id="vcn:VOLCADRAFT_102941"/>
<organism evidence="3">
    <name type="scientific">Volvox carteri f. nagariensis</name>
    <dbReference type="NCBI Taxonomy" id="3068"/>
    <lineage>
        <taxon>Eukaryota</taxon>
        <taxon>Viridiplantae</taxon>
        <taxon>Chlorophyta</taxon>
        <taxon>core chlorophytes</taxon>
        <taxon>Chlorophyceae</taxon>
        <taxon>CS clade</taxon>
        <taxon>Chlamydomonadales</taxon>
        <taxon>Volvocaceae</taxon>
        <taxon>Volvox</taxon>
    </lineage>
</organism>
<name>D8TIX9_VOLCA</name>
<feature type="region of interest" description="Disordered" evidence="1">
    <location>
        <begin position="999"/>
        <end position="1034"/>
    </location>
</feature>
<feature type="region of interest" description="Disordered" evidence="1">
    <location>
        <begin position="908"/>
        <end position="937"/>
    </location>
</feature>
<dbReference type="InParanoid" id="D8TIX9"/>
<dbReference type="Proteomes" id="UP000001058">
    <property type="component" value="Unassembled WGS sequence"/>
</dbReference>
<feature type="compositionally biased region" description="Polar residues" evidence="1">
    <location>
        <begin position="741"/>
        <end position="752"/>
    </location>
</feature>
<dbReference type="GeneID" id="9617588"/>
<feature type="region of interest" description="Disordered" evidence="1">
    <location>
        <begin position="802"/>
        <end position="821"/>
    </location>
</feature>
<feature type="region of interest" description="Disordered" evidence="1">
    <location>
        <begin position="1348"/>
        <end position="1431"/>
    </location>
</feature>
<feature type="region of interest" description="Disordered" evidence="1">
    <location>
        <begin position="1954"/>
        <end position="2003"/>
    </location>
</feature>
<feature type="compositionally biased region" description="Basic and acidic residues" evidence="1">
    <location>
        <begin position="152"/>
        <end position="163"/>
    </location>
</feature>
<feature type="region of interest" description="Disordered" evidence="1">
    <location>
        <begin position="1484"/>
        <end position="1514"/>
    </location>
</feature>
<feature type="region of interest" description="Disordered" evidence="1">
    <location>
        <begin position="1648"/>
        <end position="1694"/>
    </location>
</feature>
<sequence>MSFTVKPLWDDENDVQEFPFDGVYAGDVPQRKEHVQTVKRQPKRRGLWYACFAPPRADEPAPTGPSRSLPSRLRLTARQLEYRRTGSPEARHVPLSDIRDVQVKWIHAGGVRVSKVTISVESGKEPVVIRGLKNPEDLADAVKKLQQTVVEHPDAARHAHQGDGADAGEGDGQAAGGHDAPASPYKRMTPRALFADASGSPRSAVNGGCRSMTLLSAFARSPAQDFAGADSVAREIQLASPRDEDSSYGSFEEVSDSVETASSESGCGKPLAASALPAAKRPSTMGVHNALVQVAAPPRQASDSFVLPTNLMLPDMAQTRTSHHPSLPLGRSPDKSGAASELLKDAVQLDSPQPHAKDSVLEGDSVPVSVQGSPFLLQVYTLGGPPPAVPEDSVAYGGTLTPLSTQSSKSVAKRGRRMSPSSLAASRAAELLAATSHPVLHSAPEPRSGNDLPSGSAPGSPAASQEGPSNCSDTQAGLTEVSFASGVAAEAGRGPEDQVLELPLVAAGLDNSGSSVPGLPQQQQRHHEDSHRREQSSHERRITEGSSSEAATAGPNGRLDGCGSSFQSTSSGELGDGLVGTTPMGSPGAAGKAGGVGALTVPGRRVSGGPEKKSFKPVGTLGITAAAATLSAVMRSASPSQAGTGDADAGSSAAAATTVAAPLVLLGFTAAMLTAASVLTNTRAAGTLCPLDNPSTIGTLETQAQAAPLLVTRAGSVSATAATSGRATGSGDDSEDATMSGDRNSQSQLSDNSTKHDAQPALYASAWPDAADQQQQQQPVKNKTASVDAFCLPNVRGTAPLATGASPASASIPVPPDSNANRRQRARHLSESPVRVLYSVHASFTGPPPVSFQAQPEQWGPVVPVEATALPMQLTCESAAQTDAPLVECAVQTEVEVLGRVRAAGLSRDGSAAYHSSRSPSCDGGCSQRDSRSGSMVAAQPLAEVTVEQLLKPACPEASDTGAAPGTAADSEKSESSLAQADAQNWCMPSLGAGPSLLGGSGLAASSEQQARCNPPSTASSSTGASLSSSPGTAPVANASAAALGLCSSDLHSRPAAGVEHGVDNGAGPARHAEGTPRLGHDALDGLLDPEETLLAASGAGTSIGTPALARGSCTGALVAVNYDTASASEQLEISEVVEGHLRLLVQQEQRMEGVNLLVVDEGVRSLTHSSSVSQLSHSMSGASGSIPVSGSIGSGYYTRMPSIASSSETGPVDIGSPKVGTHSRWPSEVARISRQNSDNSAVGSGIDPSETAAADPVHDADPGQRVLPTDSMLPKEQPMLCSHSALLAAPGGVGSPSVRDMQEGSECKRLDANPVAAEPGSLLSVDNETADDAAWLLGPTAGRVGTIGPSSAAASAPDSPRIPLPPPLARSANVSRGGASSRRSTAEAAGGSDHAAHADGYSSRKSSSGSCGGHAAISQSFTRPPEASGWRQHCWSSRSAAYSDPLHTTRSIACSDGNQLATPLSYGACGSAIERSGTVHGPEVLAGITDSNSNNGENSGRSGRSSNSNAVAGPSWGPATASLAAIGVFRRSRGVAGRVDIVSGVAPPDPQAVNPAAALPCALGAASSQPTSVSPDRTAASLVTLGVFRRSHGATGWANVTSCAGSPGLQVGNSAAPFPGGFDATSLQKTPVCPAVTAAPLVPIGASRHSQGAAEKDSIAGYVGSPGPRTQSHPRPSPGAIGTATSQAAPVSPDPTAAALVAIGVLRHPAGKDGGVGHGVRSGPWTSSSPAPSSRDASGAASSQATATPVSPDLSDISSTAYAEGMYTYGSPRMRQASDRGHTGGGARTSRFAANVRDDLFHNPLYGALGKESSPGLDQVAQTRRNHDITRWGVLPLVPYSDGRLYGTMGGNGYGTSTCTSSPAHGSTAQPSARVDAATNVWRRWTRDEMASPYKNDGGDEVRGAASERGAALNEAWRSCVAEAAHRLLADRRRTDGSVSGSRARSLAFECDDAATAQPQPSKRARTQHQQPESPTSTMLSPSQHQQRAGQHLQEPGTSAPLQGLVSPLMVLNPAYVQSTGGSPPLTSSPPVTNRDAWATRADVAQREGPAGARVGLTEGSIAAPKIELAIVTPGHLDDGVDVGYGPADQRTSQHATPRNRDMIQLQESGWDSIQGSPSSNQAAHAAALLRHANDAVDVAREAVQRGDAQWLSRVAVTLQAVQSALDALREF</sequence>
<feature type="compositionally biased region" description="Low complexity" evidence="1">
    <location>
        <begin position="419"/>
        <end position="436"/>
    </location>
</feature>
<feature type="compositionally biased region" description="Low complexity" evidence="1">
    <location>
        <begin position="718"/>
        <end position="731"/>
    </location>
</feature>
<gene>
    <name evidence="2" type="ORF">VOLCADRAFT_102941</name>
</gene>
<feature type="region of interest" description="Disordered" evidence="1">
    <location>
        <begin position="511"/>
        <end position="596"/>
    </location>
</feature>
<protein>
    <submittedName>
        <fullName evidence="2">Uncharacterized protein</fullName>
    </submittedName>
</protein>
<evidence type="ECO:0000256" key="1">
    <source>
        <dbReference type="SAM" id="MobiDB-lite"/>
    </source>
</evidence>
<dbReference type="RefSeq" id="XP_002946349.1">
    <property type="nucleotide sequence ID" value="XM_002946303.1"/>
</dbReference>
<proteinExistence type="predicted"/>
<evidence type="ECO:0000313" key="2">
    <source>
        <dbReference type="EMBL" id="EFJ52276.1"/>
    </source>
</evidence>
<feature type="region of interest" description="Disordered" evidence="1">
    <location>
        <begin position="152"/>
        <end position="185"/>
    </location>
</feature>
<feature type="region of interest" description="Disordered" evidence="1">
    <location>
        <begin position="1710"/>
        <end position="1758"/>
    </location>
</feature>
<evidence type="ECO:0000313" key="3">
    <source>
        <dbReference type="Proteomes" id="UP000001058"/>
    </source>
</evidence>
<reference evidence="2 3" key="1">
    <citation type="journal article" date="2010" name="Science">
        <title>Genomic analysis of organismal complexity in the multicellular green alga Volvox carteri.</title>
        <authorList>
            <person name="Prochnik S.E."/>
            <person name="Umen J."/>
            <person name="Nedelcu A.M."/>
            <person name="Hallmann A."/>
            <person name="Miller S.M."/>
            <person name="Nishii I."/>
            <person name="Ferris P."/>
            <person name="Kuo A."/>
            <person name="Mitros T."/>
            <person name="Fritz-Laylin L.K."/>
            <person name="Hellsten U."/>
            <person name="Chapman J."/>
            <person name="Simakov O."/>
            <person name="Rensing S.A."/>
            <person name="Terry A."/>
            <person name="Pangilinan J."/>
            <person name="Kapitonov V."/>
            <person name="Jurka J."/>
            <person name="Salamov A."/>
            <person name="Shapiro H."/>
            <person name="Schmutz J."/>
            <person name="Grimwood J."/>
            <person name="Lindquist E."/>
            <person name="Lucas S."/>
            <person name="Grigoriev I.V."/>
            <person name="Schmitt R."/>
            <person name="Kirk D."/>
            <person name="Rokhsar D.S."/>
        </authorList>
    </citation>
    <scope>NUCLEOTIDE SEQUENCE [LARGE SCALE GENOMIC DNA]</scope>
    <source>
        <strain evidence="3">f. Nagariensis / Eve</strain>
    </source>
</reference>
<feature type="compositionally biased region" description="Low complexity" evidence="1">
    <location>
        <begin position="1015"/>
        <end position="1034"/>
    </location>
</feature>
<feature type="compositionally biased region" description="Low complexity" evidence="1">
    <location>
        <begin position="1370"/>
        <end position="1410"/>
    </location>
</feature>
<feature type="region of interest" description="Disordered" evidence="1">
    <location>
        <begin position="393"/>
        <end position="475"/>
    </location>
</feature>
<accession>D8TIX9</accession>
<feature type="compositionally biased region" description="Basic and acidic residues" evidence="1">
    <location>
        <begin position="1071"/>
        <end position="1081"/>
    </location>
</feature>
<feature type="region of interest" description="Disordered" evidence="1">
    <location>
        <begin position="319"/>
        <end position="339"/>
    </location>
</feature>
<dbReference type="EMBL" id="GL378324">
    <property type="protein sequence ID" value="EFJ52276.1"/>
    <property type="molecule type" value="Genomic_DNA"/>
</dbReference>
<feature type="compositionally biased region" description="Basic and acidic residues" evidence="1">
    <location>
        <begin position="525"/>
        <end position="543"/>
    </location>
</feature>
<feature type="region of interest" description="Disordered" evidence="1">
    <location>
        <begin position="1057"/>
        <end position="1081"/>
    </location>
</feature>
<dbReference type="OrthoDB" id="550479at2759"/>
<feature type="compositionally biased region" description="Polar residues" evidence="1">
    <location>
        <begin position="401"/>
        <end position="410"/>
    </location>
</feature>
<feature type="compositionally biased region" description="Low complexity" evidence="1">
    <location>
        <begin position="1492"/>
        <end position="1510"/>
    </location>
</feature>
<feature type="compositionally biased region" description="Low complexity" evidence="1">
    <location>
        <begin position="1350"/>
        <end position="1360"/>
    </location>
</feature>
<keyword evidence="3" id="KW-1185">Reference proteome</keyword>
<feature type="compositionally biased region" description="Polar residues" evidence="1">
    <location>
        <begin position="1234"/>
        <end position="1243"/>
    </location>
</feature>
<feature type="compositionally biased region" description="Gly residues" evidence="1">
    <location>
        <begin position="165"/>
        <end position="175"/>
    </location>
</feature>
<feature type="compositionally biased region" description="Low complexity" evidence="1">
    <location>
        <begin position="1723"/>
        <end position="1749"/>
    </location>
</feature>